<dbReference type="GO" id="GO:0010506">
    <property type="term" value="P:regulation of autophagy"/>
    <property type="evidence" value="ECO:0007669"/>
    <property type="project" value="TreeGrafter"/>
</dbReference>
<dbReference type="Gene3D" id="2.130.10.10">
    <property type="entry name" value="YVTN repeat-like/Quinoprotein amine dehydrogenase"/>
    <property type="match status" value="1"/>
</dbReference>
<dbReference type="InterPro" id="IPR029347">
    <property type="entry name" value="Raptor_N"/>
</dbReference>
<keyword evidence="8" id="KW-1185">Reference proteome</keyword>
<dbReference type="GO" id="GO:0009267">
    <property type="term" value="P:cellular response to starvation"/>
    <property type="evidence" value="ECO:0007669"/>
    <property type="project" value="TreeGrafter"/>
</dbReference>
<protein>
    <submittedName>
        <fullName evidence="7">Similar to Saccharomyces cerevisiae YHR186C KOG1 Subunit of TORC1, a rapamycin-sensitive complex involved in growth control that contains Tor1p or Tor2p, Lst8p and Tco89p</fullName>
    </submittedName>
</protein>
<sequence>MTENVVQLPQLNTAGALTMGNGSGIGSTIYPHNSHGSIYTNGSTFTNGSIPPIHARAHSREDSKFDGSITPENQDTLYEEQQQELKKLKSQQKDQLQTATQSNGTIVPHPVYNTRIRHGFDIEFESEQYMKLLAEIFYIYFEDKRHETAGNPKVDKEVAPPDWKMKDRQRTVSAALVLCLNIGVDPPDVIKTQPCAKLEAWTDPTAFPDPKKALEQIGKQLQAQYEVLSTRTRYKQSLDPNVDDIKRFCISLRRSAKEERILFHYNGHGVPRPTASGEIWVFNRGFTQYIPVSLYDLQTWLGAPCIFVYDCHAAGFIVSNFLRFVEKRKIDEANGIKEPGVPPAKAFEDCIHLAACASDETLPMLPDLPADLFTCCLTSPIDIAIRWFVLQSPLSKKYYPDLHIPGRISERRTPLGELNWIFTSITDTIAWTLFPRPLFKRLFRQDLVVAALFRNFLLAERIMRVHNCHPISYPSLPATHNHPMWDAWDLAVDQCLTQLPELNAPVQPGAAPYEYKHSTFFEEQLSAFESWLEFRSTDLDKPPEQLPVVLQVLLSHVHRVRALVLLSRYLDLGPRAVNLALSIGIFPYVLKLLQSPAQELKPVLVFIWARIMSVDAANVRQELIRDNSFAYFIHILIPNTPDEIGIGTINMSEHRAMCAFIIALFCRGFKLGQQKCMSSDIINACLTNMIDPENPLLRQWSCLCLSQLWDLNVDGKWHAVKGNVFDELCELLQDPIPEVRTSCIIALTTFLGVGDSKEVPEELREQEIKLAVNMLALSTDVSSLVRREVVVFFSRFVKQYLNCFLVSAYVNLQEEAESLDVRVSPAIHGKSPAEGTVFSNSWKLLVSLSADPFPEVAEYAQIVVDYVLESLHETVLKTYVETIEQSVIENTNPSSQPQVTPAHRSDDRSQLSRTLTSSPAAESRFATTIKRSVSFAASLRQYAWGDNSTTTQYPYTSYTQNSVSSIPYGTDKKPPTARYKPKKEEDRKLPLASGFFDWATEYFQEPQMRHSDIDEPGSERYIERLWRKNRNEKIMGETQLQKDLSLQGSWHSLFRGFNNVTQPTRLIFAQFEPHLAVVDDRDGVTVWDWSKNKKLNRFCNSNPVNTKITEAKFLNEDDTPLLLTGSSEGIVRIYKRYESNESIELTCAWRALTDLLPAQKNSGLIADWQQSRGNLLVGGDVRVIRVWDAPRELCVNDIPARSGSPVTSLTSDQVAGNIIIAGFGDGAVRVYDRRLNQYSSMVKSWKTHQSWVLNARMQRGGARELVTGSVDGTVCLWDIRLDKPIDHYQAHVNGMSAIDVHEHAPIIATGASNVNLWSTLGTSVSSIKTSGSYMLGPTRTSHVSDLSFHPHRMLLAVNNKFDAHIGIFKCDSHY</sequence>
<keyword evidence="3" id="KW-0677">Repeat</keyword>
<feature type="repeat" description="WD" evidence="4">
    <location>
        <begin position="1245"/>
        <end position="1287"/>
    </location>
</feature>
<evidence type="ECO:0000256" key="4">
    <source>
        <dbReference type="PROSITE-ProRule" id="PRU00221"/>
    </source>
</evidence>
<evidence type="ECO:0000256" key="3">
    <source>
        <dbReference type="ARBA" id="ARBA00022737"/>
    </source>
</evidence>
<dbReference type="Gene3D" id="1.25.10.10">
    <property type="entry name" value="Leucine-rich Repeat Variant"/>
    <property type="match status" value="1"/>
</dbReference>
<feature type="domain" description="Raptor N-terminal CASPase-like" evidence="6">
    <location>
        <begin position="168"/>
        <end position="322"/>
    </location>
</feature>
<dbReference type="InterPro" id="IPR016024">
    <property type="entry name" value="ARM-type_fold"/>
</dbReference>
<evidence type="ECO:0000256" key="5">
    <source>
        <dbReference type="SAM" id="MobiDB-lite"/>
    </source>
</evidence>
<dbReference type="Proteomes" id="UP000242525">
    <property type="component" value="Unassembled WGS sequence"/>
</dbReference>
<feature type="compositionally biased region" description="Polar residues" evidence="5">
    <location>
        <begin position="889"/>
        <end position="899"/>
    </location>
</feature>
<name>A0A0J9XGD1_GEOCN</name>
<dbReference type="SMART" id="SM00320">
    <property type="entry name" value="WD40"/>
    <property type="match status" value="5"/>
</dbReference>
<dbReference type="GO" id="GO:0031931">
    <property type="term" value="C:TORC1 complex"/>
    <property type="evidence" value="ECO:0007669"/>
    <property type="project" value="InterPro"/>
</dbReference>
<dbReference type="SMART" id="SM01302">
    <property type="entry name" value="Raptor_N"/>
    <property type="match status" value="1"/>
</dbReference>
<organism evidence="7 8">
    <name type="scientific">Geotrichum candidum</name>
    <name type="common">Oospora lactis</name>
    <name type="synonym">Dipodascus geotrichum</name>
    <dbReference type="NCBI Taxonomy" id="1173061"/>
    <lineage>
        <taxon>Eukaryota</taxon>
        <taxon>Fungi</taxon>
        <taxon>Dikarya</taxon>
        <taxon>Ascomycota</taxon>
        <taxon>Saccharomycotina</taxon>
        <taxon>Dipodascomycetes</taxon>
        <taxon>Dipodascales</taxon>
        <taxon>Dipodascaceae</taxon>
        <taxon>Geotrichum</taxon>
    </lineage>
</organism>
<dbReference type="InterPro" id="IPR011989">
    <property type="entry name" value="ARM-like"/>
</dbReference>
<dbReference type="STRING" id="1173061.A0A0J9XGD1"/>
<dbReference type="PROSITE" id="PS50082">
    <property type="entry name" value="WD_REPEATS_2"/>
    <property type="match status" value="1"/>
</dbReference>
<keyword evidence="2 4" id="KW-0853">WD repeat</keyword>
<dbReference type="PRINTS" id="PR01547">
    <property type="entry name" value="YEAST176DUF"/>
</dbReference>
<dbReference type="PANTHER" id="PTHR12848">
    <property type="entry name" value="REGULATORY-ASSOCIATED PROTEIN OF MTOR"/>
    <property type="match status" value="1"/>
</dbReference>
<comment type="similarity">
    <text evidence="1">Belongs to the WD repeat RAPTOR family.</text>
</comment>
<dbReference type="InterPro" id="IPR036322">
    <property type="entry name" value="WD40_repeat_dom_sf"/>
</dbReference>
<evidence type="ECO:0000313" key="8">
    <source>
        <dbReference type="Proteomes" id="UP000242525"/>
    </source>
</evidence>
<evidence type="ECO:0000259" key="6">
    <source>
        <dbReference type="SMART" id="SM01302"/>
    </source>
</evidence>
<evidence type="ECO:0000313" key="7">
    <source>
        <dbReference type="EMBL" id="CDO56457.1"/>
    </source>
</evidence>
<dbReference type="InterPro" id="IPR019775">
    <property type="entry name" value="WD40_repeat_CS"/>
</dbReference>
<dbReference type="GO" id="GO:0031929">
    <property type="term" value="P:TOR signaling"/>
    <property type="evidence" value="ECO:0007669"/>
    <property type="project" value="InterPro"/>
</dbReference>
<dbReference type="InterPro" id="IPR001680">
    <property type="entry name" value="WD40_rpt"/>
</dbReference>
<proteinExistence type="inferred from homology"/>
<dbReference type="Pfam" id="PF00400">
    <property type="entry name" value="WD40"/>
    <property type="match status" value="1"/>
</dbReference>
<dbReference type="GO" id="GO:0030307">
    <property type="term" value="P:positive regulation of cell growth"/>
    <property type="evidence" value="ECO:0007669"/>
    <property type="project" value="TreeGrafter"/>
</dbReference>
<dbReference type="InterPro" id="IPR015943">
    <property type="entry name" value="WD40/YVTN_repeat-like_dom_sf"/>
</dbReference>
<comment type="caution">
    <text evidence="7">The sequence shown here is derived from an EMBL/GenBank/DDBJ whole genome shotgun (WGS) entry which is preliminary data.</text>
</comment>
<feature type="region of interest" description="Disordered" evidence="5">
    <location>
        <begin position="79"/>
        <end position="104"/>
    </location>
</feature>
<gene>
    <name evidence="7" type="ORF">BN980_GECA15s01473g</name>
</gene>
<dbReference type="SUPFAM" id="SSF48371">
    <property type="entry name" value="ARM repeat"/>
    <property type="match status" value="1"/>
</dbReference>
<dbReference type="PANTHER" id="PTHR12848:SF16">
    <property type="entry name" value="REGULATORY-ASSOCIATED PROTEIN OF MTOR"/>
    <property type="match status" value="1"/>
</dbReference>
<dbReference type="GO" id="GO:0071230">
    <property type="term" value="P:cellular response to amino acid stimulus"/>
    <property type="evidence" value="ECO:0007669"/>
    <property type="project" value="TreeGrafter"/>
</dbReference>
<dbReference type="SUPFAM" id="SSF50978">
    <property type="entry name" value="WD40 repeat-like"/>
    <property type="match status" value="1"/>
</dbReference>
<feature type="region of interest" description="Disordered" evidence="5">
    <location>
        <begin position="959"/>
        <end position="984"/>
    </location>
</feature>
<dbReference type="OrthoDB" id="10262360at2759"/>
<accession>A0A0J9XGD1</accession>
<dbReference type="PROSITE" id="PS00678">
    <property type="entry name" value="WD_REPEATS_1"/>
    <property type="match status" value="1"/>
</dbReference>
<feature type="region of interest" description="Disordered" evidence="5">
    <location>
        <begin position="889"/>
        <end position="919"/>
    </location>
</feature>
<evidence type="ECO:0000256" key="2">
    <source>
        <dbReference type="ARBA" id="ARBA00022574"/>
    </source>
</evidence>
<dbReference type="InterPro" id="IPR004083">
    <property type="entry name" value="Raptor"/>
</dbReference>
<evidence type="ECO:0000256" key="1">
    <source>
        <dbReference type="ARBA" id="ARBA00009257"/>
    </source>
</evidence>
<dbReference type="Pfam" id="PF14538">
    <property type="entry name" value="Raptor_N"/>
    <property type="match status" value="1"/>
</dbReference>
<reference evidence="7" key="1">
    <citation type="submission" date="2014-03" db="EMBL/GenBank/DDBJ databases">
        <authorList>
            <person name="Casaregola S."/>
        </authorList>
    </citation>
    <scope>NUCLEOTIDE SEQUENCE [LARGE SCALE GENOMIC DNA]</scope>
    <source>
        <strain evidence="7">CLIB 918</strain>
    </source>
</reference>
<dbReference type="EMBL" id="CCBN010000015">
    <property type="protein sequence ID" value="CDO56457.1"/>
    <property type="molecule type" value="Genomic_DNA"/>
</dbReference>
<dbReference type="GO" id="GO:0030674">
    <property type="term" value="F:protein-macromolecule adaptor activity"/>
    <property type="evidence" value="ECO:0007669"/>
    <property type="project" value="TreeGrafter"/>
</dbReference>
<dbReference type="GO" id="GO:0005737">
    <property type="term" value="C:cytoplasm"/>
    <property type="evidence" value="ECO:0007669"/>
    <property type="project" value="TreeGrafter"/>
</dbReference>